<evidence type="ECO:0000313" key="2">
    <source>
        <dbReference type="EMBL" id="OWK11765.1"/>
    </source>
</evidence>
<feature type="non-terminal residue" evidence="2">
    <location>
        <position position="121"/>
    </location>
</feature>
<feature type="domain" description="SEA" evidence="1">
    <location>
        <begin position="4"/>
        <end position="121"/>
    </location>
</feature>
<dbReference type="SUPFAM" id="SSF82671">
    <property type="entry name" value="SEA domain"/>
    <property type="match status" value="1"/>
</dbReference>
<dbReference type="OrthoDB" id="9685075at2759"/>
<comment type="caution">
    <text evidence="2">The sequence shown here is derived from an EMBL/GenBank/DDBJ whole genome shotgun (WGS) entry which is preliminary data.</text>
</comment>
<evidence type="ECO:0000313" key="3">
    <source>
        <dbReference type="Proteomes" id="UP000242450"/>
    </source>
</evidence>
<evidence type="ECO:0000259" key="1">
    <source>
        <dbReference type="PROSITE" id="PS50024"/>
    </source>
</evidence>
<dbReference type="PANTHER" id="PTHR14672">
    <property type="entry name" value="MUCIN-16"/>
    <property type="match status" value="1"/>
</dbReference>
<dbReference type="PROSITE" id="PS50024">
    <property type="entry name" value="SEA"/>
    <property type="match status" value="1"/>
</dbReference>
<gene>
    <name evidence="2" type="ORF">Celaphus_00003137</name>
</gene>
<dbReference type="InterPro" id="IPR036364">
    <property type="entry name" value="SEA_dom_sf"/>
</dbReference>
<dbReference type="Gene3D" id="3.30.70.960">
    <property type="entry name" value="SEA domain"/>
    <property type="match status" value="1"/>
</dbReference>
<sequence length="121" mass="13777">MSPSLVPFTLNFTITNLSYTEDMSPPGSELFSTMERILNRLLKPLFQNSSIGLLYSGCRLILLRPEKNRRATGVDAVCTHRPDPMGLKLDRERLYQELSHETHGVTQLGFFTLDKDSLYVN</sequence>
<dbReference type="InterPro" id="IPR028850">
    <property type="entry name" value="MUC16"/>
</dbReference>
<organism evidence="2 3">
    <name type="scientific">Cervus elaphus hippelaphus</name>
    <name type="common">European red deer</name>
    <dbReference type="NCBI Taxonomy" id="46360"/>
    <lineage>
        <taxon>Eukaryota</taxon>
        <taxon>Metazoa</taxon>
        <taxon>Chordata</taxon>
        <taxon>Craniata</taxon>
        <taxon>Vertebrata</taxon>
        <taxon>Euteleostomi</taxon>
        <taxon>Mammalia</taxon>
        <taxon>Eutheria</taxon>
        <taxon>Laurasiatheria</taxon>
        <taxon>Artiodactyla</taxon>
        <taxon>Ruminantia</taxon>
        <taxon>Pecora</taxon>
        <taxon>Cervidae</taxon>
        <taxon>Cervinae</taxon>
        <taxon>Cervus</taxon>
    </lineage>
</organism>
<dbReference type="PANTHER" id="PTHR14672:SF1">
    <property type="entry name" value="MUCIN-16"/>
    <property type="match status" value="1"/>
</dbReference>
<dbReference type="InterPro" id="IPR000082">
    <property type="entry name" value="SEA_dom"/>
</dbReference>
<name>A0A212D0M1_CEREH</name>
<keyword evidence="3" id="KW-1185">Reference proteome</keyword>
<dbReference type="EMBL" id="MKHE01000009">
    <property type="protein sequence ID" value="OWK11765.1"/>
    <property type="molecule type" value="Genomic_DNA"/>
</dbReference>
<proteinExistence type="predicted"/>
<protein>
    <recommendedName>
        <fullName evidence="1">SEA domain-containing protein</fullName>
    </recommendedName>
</protein>
<dbReference type="FunFam" id="3.30.70.960:FF:000003">
    <property type="entry name" value="MUC16 isoform 1"/>
    <property type="match status" value="1"/>
</dbReference>
<accession>A0A212D0M1</accession>
<dbReference type="Proteomes" id="UP000242450">
    <property type="component" value="Chromosome 9"/>
</dbReference>
<reference evidence="2 3" key="1">
    <citation type="journal article" date="2018" name="Mol. Genet. Genomics">
        <title>The red deer Cervus elaphus genome CerEla1.0: sequencing, annotating, genes, and chromosomes.</title>
        <authorList>
            <person name="Bana N.A."/>
            <person name="Nyiri A."/>
            <person name="Nagy J."/>
            <person name="Frank K."/>
            <person name="Nagy T."/>
            <person name="Steger V."/>
            <person name="Schiller M."/>
            <person name="Lakatos P."/>
            <person name="Sugar L."/>
            <person name="Horn P."/>
            <person name="Barta E."/>
            <person name="Orosz L."/>
        </authorList>
    </citation>
    <scope>NUCLEOTIDE SEQUENCE [LARGE SCALE GENOMIC DNA]</scope>
    <source>
        <strain evidence="2">Hungarian</strain>
    </source>
</reference>
<dbReference type="AlphaFoldDB" id="A0A212D0M1"/>
<dbReference type="Pfam" id="PF01390">
    <property type="entry name" value="SEA"/>
    <property type="match status" value="1"/>
</dbReference>